<dbReference type="InterPro" id="IPR040264">
    <property type="entry name" value="T15H9.4-like"/>
</dbReference>
<accession>A0A183V095</accession>
<proteinExistence type="predicted"/>
<protein>
    <submittedName>
        <fullName evidence="4">PDZ domain-containing protein</fullName>
    </submittedName>
</protein>
<dbReference type="AlphaFoldDB" id="A0A183V095"/>
<reference evidence="4" key="1">
    <citation type="submission" date="2016-06" db="UniProtKB">
        <authorList>
            <consortium name="WormBaseParasite"/>
        </authorList>
    </citation>
    <scope>IDENTIFICATION</scope>
</reference>
<dbReference type="SMART" id="SM00228">
    <property type="entry name" value="PDZ"/>
    <property type="match status" value="1"/>
</dbReference>
<reference evidence="2 3" key="2">
    <citation type="submission" date="2018-11" db="EMBL/GenBank/DDBJ databases">
        <authorList>
            <consortium name="Pathogen Informatics"/>
        </authorList>
    </citation>
    <scope>NUCLEOTIDE SEQUENCE [LARGE SCALE GENOMIC DNA]</scope>
</reference>
<dbReference type="Gene3D" id="2.30.42.10">
    <property type="match status" value="1"/>
</dbReference>
<dbReference type="PANTHER" id="PTHR31327:SF7">
    <property type="entry name" value="PDZ DOMAIN-CONTAINING PROTEIN"/>
    <property type="match status" value="1"/>
</dbReference>
<evidence type="ECO:0000313" key="2">
    <source>
        <dbReference type="EMBL" id="VDM45486.1"/>
    </source>
</evidence>
<dbReference type="WBParaSite" id="TCNE_0001416501-mRNA-1">
    <property type="protein sequence ID" value="TCNE_0001416501-mRNA-1"/>
    <property type="gene ID" value="TCNE_0001416501"/>
</dbReference>
<dbReference type="InterPro" id="IPR036034">
    <property type="entry name" value="PDZ_sf"/>
</dbReference>
<dbReference type="SUPFAM" id="SSF50156">
    <property type="entry name" value="PDZ domain-like"/>
    <property type="match status" value="1"/>
</dbReference>
<name>A0A183V095_TOXCA</name>
<dbReference type="PANTHER" id="PTHR31327">
    <property type="entry name" value="SPERM MEIOSIS PDZ DOMAIN CONTAINING PROTEINS-RELATED"/>
    <property type="match status" value="1"/>
</dbReference>
<evidence type="ECO:0000259" key="1">
    <source>
        <dbReference type="PROSITE" id="PS50106"/>
    </source>
</evidence>
<dbReference type="PROSITE" id="PS50106">
    <property type="entry name" value="PDZ"/>
    <property type="match status" value="1"/>
</dbReference>
<dbReference type="CDD" id="cd00136">
    <property type="entry name" value="PDZ_canonical"/>
    <property type="match status" value="1"/>
</dbReference>
<dbReference type="InterPro" id="IPR001478">
    <property type="entry name" value="PDZ"/>
</dbReference>
<gene>
    <name evidence="2" type="ORF">TCNE_LOCUS14165</name>
</gene>
<evidence type="ECO:0000313" key="4">
    <source>
        <dbReference type="WBParaSite" id="TCNE_0001416501-mRNA-1"/>
    </source>
</evidence>
<dbReference type="EMBL" id="UYWY01022100">
    <property type="protein sequence ID" value="VDM45486.1"/>
    <property type="molecule type" value="Genomic_DNA"/>
</dbReference>
<keyword evidence="3" id="KW-1185">Reference proteome</keyword>
<evidence type="ECO:0000313" key="3">
    <source>
        <dbReference type="Proteomes" id="UP000050794"/>
    </source>
</evidence>
<dbReference type="Proteomes" id="UP000050794">
    <property type="component" value="Unassembled WGS sequence"/>
</dbReference>
<feature type="domain" description="PDZ" evidence="1">
    <location>
        <begin position="25"/>
        <end position="78"/>
    </location>
</feature>
<dbReference type="Pfam" id="PF00595">
    <property type="entry name" value="PDZ"/>
    <property type="match status" value="1"/>
</dbReference>
<organism evidence="3 4">
    <name type="scientific">Toxocara canis</name>
    <name type="common">Canine roundworm</name>
    <dbReference type="NCBI Taxonomy" id="6265"/>
    <lineage>
        <taxon>Eukaryota</taxon>
        <taxon>Metazoa</taxon>
        <taxon>Ecdysozoa</taxon>
        <taxon>Nematoda</taxon>
        <taxon>Chromadorea</taxon>
        <taxon>Rhabditida</taxon>
        <taxon>Spirurina</taxon>
        <taxon>Ascaridomorpha</taxon>
        <taxon>Ascaridoidea</taxon>
        <taxon>Toxocaridae</taxon>
        <taxon>Toxocara</taxon>
    </lineage>
</organism>
<sequence>MASEDAIPPERERLFVRKKGYNYQLVRIDYVKGCKFGLGIKHFQNRVLVTRIDPGSLAANALQTNDRIIDINGVVVSDKEVCRNLLVRSLKKYRYVTMVIERAASSEAIQWVTDAMVASYMQPPSVAMASDVREIAARQKLKMFNMKTAPMPKKVFLILSFSRPSLERK</sequence>